<reference evidence="9" key="1">
    <citation type="submission" date="2016-10" db="EMBL/GenBank/DDBJ databases">
        <authorList>
            <person name="Benchimol M."/>
            <person name="Almeida L.G."/>
            <person name="Vasconcelos A.T."/>
            <person name="Perreira-Neves A."/>
            <person name="Rosa I.A."/>
            <person name="Tasca T."/>
            <person name="Bogo M.R."/>
            <person name="de Souza W."/>
        </authorList>
    </citation>
    <scope>NUCLEOTIDE SEQUENCE [LARGE SCALE GENOMIC DNA]</scope>
    <source>
        <strain evidence="9">K</strain>
    </source>
</reference>
<organism evidence="9 10">
    <name type="scientific">Tritrichomonas foetus</name>
    <dbReference type="NCBI Taxonomy" id="1144522"/>
    <lineage>
        <taxon>Eukaryota</taxon>
        <taxon>Metamonada</taxon>
        <taxon>Parabasalia</taxon>
        <taxon>Tritrichomonadida</taxon>
        <taxon>Tritrichomonadidae</taxon>
        <taxon>Tritrichomonas</taxon>
    </lineage>
</organism>
<evidence type="ECO:0000256" key="2">
    <source>
        <dbReference type="ARBA" id="ARBA00006285"/>
    </source>
</evidence>
<dbReference type="CDD" id="cd06563">
    <property type="entry name" value="GH20_chitobiase-like"/>
    <property type="match status" value="1"/>
</dbReference>
<dbReference type="InterPro" id="IPR017853">
    <property type="entry name" value="GH"/>
</dbReference>
<dbReference type="EMBL" id="MLAK01000393">
    <property type="protein sequence ID" value="OHT14321.1"/>
    <property type="molecule type" value="Genomic_DNA"/>
</dbReference>
<protein>
    <recommendedName>
        <fullName evidence="3">beta-N-acetylhexosaminidase</fullName>
        <ecNumber evidence="3">3.2.1.52</ecNumber>
    </recommendedName>
</protein>
<feature type="domain" description="Beta-hexosaminidase bacterial type N-terminal" evidence="8">
    <location>
        <begin position="16"/>
        <end position="143"/>
    </location>
</feature>
<evidence type="ECO:0000256" key="1">
    <source>
        <dbReference type="ARBA" id="ARBA00001231"/>
    </source>
</evidence>
<feature type="active site" description="Proton donor" evidence="6">
    <location>
        <position position="322"/>
    </location>
</feature>
<dbReference type="GO" id="GO:0005975">
    <property type="term" value="P:carbohydrate metabolic process"/>
    <property type="evidence" value="ECO:0007669"/>
    <property type="project" value="InterPro"/>
</dbReference>
<accession>A0A1J4KSQ4</accession>
<dbReference type="SUPFAM" id="SSF55545">
    <property type="entry name" value="beta-N-acetylhexosaminidase-like domain"/>
    <property type="match status" value="1"/>
</dbReference>
<dbReference type="PANTHER" id="PTHR22600:SF57">
    <property type="entry name" value="BETA-N-ACETYLHEXOSAMINIDASE"/>
    <property type="match status" value="1"/>
</dbReference>
<evidence type="ECO:0000259" key="8">
    <source>
        <dbReference type="Pfam" id="PF02838"/>
    </source>
</evidence>
<dbReference type="Gene3D" id="3.20.20.80">
    <property type="entry name" value="Glycosidases"/>
    <property type="match status" value="1"/>
</dbReference>
<dbReference type="RefSeq" id="XP_068367457.1">
    <property type="nucleotide sequence ID" value="XM_068498342.1"/>
</dbReference>
<dbReference type="InterPro" id="IPR015883">
    <property type="entry name" value="Glyco_hydro_20_cat"/>
</dbReference>
<evidence type="ECO:0000313" key="10">
    <source>
        <dbReference type="Proteomes" id="UP000179807"/>
    </source>
</evidence>
<keyword evidence="10" id="KW-1185">Reference proteome</keyword>
<keyword evidence="5" id="KW-0326">Glycosidase</keyword>
<comment type="similarity">
    <text evidence="2">Belongs to the glycosyl hydrolase 20 family.</text>
</comment>
<sequence length="648" mass="72720">MFCFLFAFTLAKQPITIIPRPNSISVLEGQSWTLTAGMQIGYDNSIDGAADLAKFVSNSLYDPTGIRLAVTSSQPKLGIYFGNSNDDEYHLSMDENLVTILAPTRELLFDGFQTLLQLLPPQIFSNKTVSGVAWTAPCVVVHDKPRFQWRGLMIDVCRHFFGVDVIKTVLNGMSHYKLNVLHFHMTEDQGWRLELTNFPNLTKYGAIRDASPKHHDAGHLDGIPYGPYYFTVEDIKEIISYAAERSIQIVPEIEMPGHALAALSGYPHFSCTGGPFKPRCYWGVEPDIFCAGNDGAITFLESVLDDVLEIFDNTFIHLGGDECPRTRWESCPKCQARMKAEGLDNTDQLQCWFTQHFANYLLAKGRRLVGWDEILSGGLPFPESSVVMSWRGTSGGIKAAELGHDVVMTPNSHLYLDYWQFAAPEPYEYLCCYTSTQNVYTYNPTDGIDEKYQHHIIGVQANLWTEYVWEREDLEWKFFPRALALAETAWCQHDDKSWTRFMHDYATLGKHQLAALGIHEAGLQYGTQGTWASGDFTANKWVTIEFPVDECLNQKGHIECAFIHTAGDHDFHVKNVKLLYAGAEAGSDSHEAIVRAEDSENNVFSFNTQSKPAEKISVQAEVMCEGGDDCAGTIYVYAVSISSSNEEN</sequence>
<dbReference type="InterPro" id="IPR025705">
    <property type="entry name" value="Beta_hexosaminidase_sua/sub"/>
</dbReference>
<comment type="caution">
    <text evidence="9">The sequence shown here is derived from an EMBL/GenBank/DDBJ whole genome shotgun (WGS) entry which is preliminary data.</text>
</comment>
<feature type="domain" description="Glycoside hydrolase family 20 catalytic" evidence="7">
    <location>
        <begin position="147"/>
        <end position="492"/>
    </location>
</feature>
<dbReference type="VEuPathDB" id="TrichDB:TRFO_15373"/>
<evidence type="ECO:0000313" key="9">
    <source>
        <dbReference type="EMBL" id="OHT14321.1"/>
    </source>
</evidence>
<evidence type="ECO:0000256" key="6">
    <source>
        <dbReference type="PIRSR" id="PIRSR625705-1"/>
    </source>
</evidence>
<dbReference type="OrthoDB" id="428480at2759"/>
<evidence type="ECO:0000256" key="5">
    <source>
        <dbReference type="ARBA" id="ARBA00023295"/>
    </source>
</evidence>
<dbReference type="InterPro" id="IPR015882">
    <property type="entry name" value="HEX_bac_N"/>
</dbReference>
<dbReference type="Pfam" id="PF00728">
    <property type="entry name" value="Glyco_hydro_20"/>
    <property type="match status" value="1"/>
</dbReference>
<evidence type="ECO:0000259" key="7">
    <source>
        <dbReference type="Pfam" id="PF00728"/>
    </source>
</evidence>
<gene>
    <name evidence="9" type="primary">exo</name>
    <name evidence="9" type="ORF">TRFO_15373</name>
</gene>
<dbReference type="InterPro" id="IPR029018">
    <property type="entry name" value="Hex-like_dom2"/>
</dbReference>
<dbReference type="AlphaFoldDB" id="A0A1J4KSQ4"/>
<dbReference type="GO" id="GO:0004563">
    <property type="term" value="F:beta-N-acetylhexosaminidase activity"/>
    <property type="evidence" value="ECO:0007669"/>
    <property type="project" value="UniProtKB-EC"/>
</dbReference>
<dbReference type="Gene3D" id="3.30.379.10">
    <property type="entry name" value="Chitobiase/beta-hexosaminidase domain 2-like"/>
    <property type="match status" value="1"/>
</dbReference>
<name>A0A1J4KSQ4_9EUKA</name>
<proteinExistence type="inferred from homology"/>
<dbReference type="PRINTS" id="PR00738">
    <property type="entry name" value="GLHYDRLASE20"/>
</dbReference>
<dbReference type="GO" id="GO:0030203">
    <property type="term" value="P:glycosaminoglycan metabolic process"/>
    <property type="evidence" value="ECO:0007669"/>
    <property type="project" value="TreeGrafter"/>
</dbReference>
<dbReference type="GeneID" id="94833046"/>
<evidence type="ECO:0000256" key="3">
    <source>
        <dbReference type="ARBA" id="ARBA00012663"/>
    </source>
</evidence>
<evidence type="ECO:0000256" key="4">
    <source>
        <dbReference type="ARBA" id="ARBA00022801"/>
    </source>
</evidence>
<dbReference type="Proteomes" id="UP000179807">
    <property type="component" value="Unassembled WGS sequence"/>
</dbReference>
<comment type="catalytic activity">
    <reaction evidence="1">
        <text>Hydrolysis of terminal non-reducing N-acetyl-D-hexosamine residues in N-acetyl-beta-D-hexosaminides.</text>
        <dbReference type="EC" id="3.2.1.52"/>
    </reaction>
</comment>
<keyword evidence="4" id="KW-0378">Hydrolase</keyword>
<dbReference type="PANTHER" id="PTHR22600">
    <property type="entry name" value="BETA-HEXOSAMINIDASE"/>
    <property type="match status" value="1"/>
</dbReference>
<dbReference type="Pfam" id="PF02838">
    <property type="entry name" value="Glyco_hydro_20b"/>
    <property type="match status" value="1"/>
</dbReference>
<dbReference type="EC" id="3.2.1.52" evidence="3"/>
<dbReference type="SUPFAM" id="SSF51445">
    <property type="entry name" value="(Trans)glycosidases"/>
    <property type="match status" value="1"/>
</dbReference>
<dbReference type="GO" id="GO:0016020">
    <property type="term" value="C:membrane"/>
    <property type="evidence" value="ECO:0007669"/>
    <property type="project" value="TreeGrafter"/>
</dbReference>